<comment type="similarity">
    <text evidence="5">Belongs to the UPF0391 family.</text>
</comment>
<evidence type="ECO:0000256" key="1">
    <source>
        <dbReference type="ARBA" id="ARBA00022475"/>
    </source>
</evidence>
<proteinExistence type="inferred from homology"/>
<keyword evidence="1 5" id="KW-1003">Cell membrane</keyword>
<dbReference type="PIRSF" id="PIRSF036466">
    <property type="entry name" value="UCP036466"/>
    <property type="match status" value="1"/>
</dbReference>
<dbReference type="RefSeq" id="WP_092809512.1">
    <property type="nucleotide sequence ID" value="NZ_FMVW01000001.1"/>
</dbReference>
<dbReference type="OrthoDB" id="1374391at2"/>
<dbReference type="NCBIfam" id="NF010226">
    <property type="entry name" value="PRK13682.1-1"/>
    <property type="match status" value="1"/>
</dbReference>
<reference evidence="7" key="1">
    <citation type="submission" date="2016-10" db="EMBL/GenBank/DDBJ databases">
        <authorList>
            <person name="Varghese N."/>
            <person name="Submissions S."/>
        </authorList>
    </citation>
    <scope>NUCLEOTIDE SEQUENCE [LARGE SCALE GENOMIC DNA]</scope>
    <source>
        <strain evidence="7">DSM 2698</strain>
    </source>
</reference>
<dbReference type="GO" id="GO:0005886">
    <property type="term" value="C:plasma membrane"/>
    <property type="evidence" value="ECO:0007669"/>
    <property type="project" value="UniProtKB-SubCell"/>
</dbReference>
<gene>
    <name evidence="6" type="ORF">SAMN03080610_00689</name>
</gene>
<accession>A0A1G5MIQ7</accession>
<feature type="transmembrane region" description="Helical" evidence="5">
    <location>
        <begin position="29"/>
        <end position="51"/>
    </location>
</feature>
<evidence type="ECO:0000256" key="2">
    <source>
        <dbReference type="ARBA" id="ARBA00022692"/>
    </source>
</evidence>
<evidence type="ECO:0000256" key="5">
    <source>
        <dbReference type="HAMAP-Rule" id="MF_01361"/>
    </source>
</evidence>
<dbReference type="NCBIfam" id="NF010228">
    <property type="entry name" value="PRK13682.1-3"/>
    <property type="match status" value="1"/>
</dbReference>
<dbReference type="AlphaFoldDB" id="A0A1G5MIQ7"/>
<name>A0A1G5MIQ7_AFIMA</name>
<protein>
    <recommendedName>
        <fullName evidence="5">UPF0391 membrane protein SAMN03080610_00689</fullName>
    </recommendedName>
</protein>
<keyword evidence="3 5" id="KW-1133">Transmembrane helix</keyword>
<keyword evidence="7" id="KW-1185">Reference proteome</keyword>
<evidence type="ECO:0000313" key="6">
    <source>
        <dbReference type="EMBL" id="SCZ24521.1"/>
    </source>
</evidence>
<dbReference type="InterPro" id="IPR009760">
    <property type="entry name" value="DUF1328"/>
</dbReference>
<dbReference type="EMBL" id="FMVW01000001">
    <property type="protein sequence ID" value="SCZ24521.1"/>
    <property type="molecule type" value="Genomic_DNA"/>
</dbReference>
<dbReference type="Proteomes" id="UP000199347">
    <property type="component" value="Unassembled WGS sequence"/>
</dbReference>
<dbReference type="Pfam" id="PF07043">
    <property type="entry name" value="DUF1328"/>
    <property type="match status" value="1"/>
</dbReference>
<evidence type="ECO:0000256" key="4">
    <source>
        <dbReference type="ARBA" id="ARBA00023136"/>
    </source>
</evidence>
<keyword evidence="2 5" id="KW-0812">Transmembrane</keyword>
<dbReference type="STRING" id="1120955.SAMN03080610_00689"/>
<organism evidence="6 7">
    <name type="scientific">Afifella marina DSM 2698</name>
    <dbReference type="NCBI Taxonomy" id="1120955"/>
    <lineage>
        <taxon>Bacteria</taxon>
        <taxon>Pseudomonadati</taxon>
        <taxon>Pseudomonadota</taxon>
        <taxon>Alphaproteobacteria</taxon>
        <taxon>Hyphomicrobiales</taxon>
        <taxon>Afifellaceae</taxon>
        <taxon>Afifella</taxon>
    </lineage>
</organism>
<keyword evidence="4 5" id="KW-0472">Membrane</keyword>
<sequence length="56" mass="5776">MLGWALTFLVIALIAAVLGFGGIAGTAVGIAKIIFFVAVVLFLISAIFGGIRGRRI</sequence>
<evidence type="ECO:0000256" key="3">
    <source>
        <dbReference type="ARBA" id="ARBA00022989"/>
    </source>
</evidence>
<dbReference type="HAMAP" id="MF_01361">
    <property type="entry name" value="UPF0391"/>
    <property type="match status" value="1"/>
</dbReference>
<comment type="subcellular location">
    <subcellularLocation>
        <location evidence="5">Cell membrane</location>
        <topology evidence="5">Single-pass membrane protein</topology>
    </subcellularLocation>
</comment>
<evidence type="ECO:0000313" key="7">
    <source>
        <dbReference type="Proteomes" id="UP000199347"/>
    </source>
</evidence>
<dbReference type="NCBIfam" id="NF010229">
    <property type="entry name" value="PRK13682.1-4"/>
    <property type="match status" value="1"/>
</dbReference>